<dbReference type="InterPro" id="IPR027417">
    <property type="entry name" value="P-loop_NTPase"/>
</dbReference>
<reference evidence="3" key="1">
    <citation type="submission" date="2017-09" db="EMBL/GenBank/DDBJ databases">
        <title>Depth-based differentiation of microbial function through sediment-hosted aquifers and enrichment of novel symbionts in the deep terrestrial subsurface.</title>
        <authorList>
            <person name="Probst A.J."/>
            <person name="Ladd B."/>
            <person name="Jarett J.K."/>
            <person name="Geller-Mcgrath D.E."/>
            <person name="Sieber C.M.K."/>
            <person name="Emerson J.B."/>
            <person name="Anantharaman K."/>
            <person name="Thomas B.C."/>
            <person name="Malmstrom R."/>
            <person name="Stieglmeier M."/>
            <person name="Klingl A."/>
            <person name="Woyke T."/>
            <person name="Ryan C.M."/>
            <person name="Banfield J.F."/>
        </authorList>
    </citation>
    <scope>NUCLEOTIDE SEQUENCE [LARGE SCALE GENOMIC DNA]</scope>
</reference>
<dbReference type="Pfam" id="PF13173">
    <property type="entry name" value="AAA_14"/>
    <property type="match status" value="1"/>
</dbReference>
<accession>A0A2H0W8T4</accession>
<dbReference type="PANTHER" id="PTHR43566">
    <property type="entry name" value="CONSERVED PROTEIN"/>
    <property type="match status" value="1"/>
</dbReference>
<sequence>MVKRKIQSRVEKEFFKGKIIIIYGARRVGKTTLIKEIQKNFPQQSVYFNCDEPGVRKSFENTGSKELKDLIDDWRLVFIDEAQRVKNIGLTLKLIVDNFPHIQVVATGSSSFDLSNKIVEPLTGRKREFYLYPFSLLESARLYSYERIKKSLEEKIIFGMYPEIVLEEKKKGKEVLLKELSKSYLYKDILQYQQVKNPEILSKLLQALALQIGNEVSYNELAGLLKIDKKTVARYINLLEKAFVVFRLRPFSRNLRKELSKLRKIYFYDTGIRNALINNLNPLDLRQDVGALWENFMISERIKNNFNLGTDFNYYFWRTHQKEKIDYLEEAGGKLFGFEFKWKNSRLRKPKTFIQTYPKSELKLINQDSFKDFLRLK</sequence>
<name>A0A2H0W8T4_9BACT</name>
<evidence type="ECO:0000313" key="2">
    <source>
        <dbReference type="EMBL" id="PIS09062.1"/>
    </source>
</evidence>
<dbReference type="EMBL" id="PEZT01000021">
    <property type="protein sequence ID" value="PIS09062.1"/>
    <property type="molecule type" value="Genomic_DNA"/>
</dbReference>
<proteinExistence type="predicted"/>
<dbReference type="SMART" id="SM00382">
    <property type="entry name" value="AAA"/>
    <property type="match status" value="1"/>
</dbReference>
<dbReference type="Pfam" id="PF13635">
    <property type="entry name" value="DUF4143"/>
    <property type="match status" value="1"/>
</dbReference>
<dbReference type="InterPro" id="IPR025420">
    <property type="entry name" value="DUF4143"/>
</dbReference>
<protein>
    <submittedName>
        <fullName evidence="2">ATPase</fullName>
    </submittedName>
</protein>
<dbReference type="Gene3D" id="3.40.50.300">
    <property type="entry name" value="P-loop containing nucleotide triphosphate hydrolases"/>
    <property type="match status" value="1"/>
</dbReference>
<dbReference type="PANTHER" id="PTHR43566:SF1">
    <property type="entry name" value="AAA+ ATPASE DOMAIN-CONTAINING PROTEIN"/>
    <property type="match status" value="1"/>
</dbReference>
<dbReference type="Proteomes" id="UP000230093">
    <property type="component" value="Unassembled WGS sequence"/>
</dbReference>
<feature type="domain" description="AAA+ ATPase" evidence="1">
    <location>
        <begin position="16"/>
        <end position="134"/>
    </location>
</feature>
<comment type="caution">
    <text evidence="2">The sequence shown here is derived from an EMBL/GenBank/DDBJ whole genome shotgun (WGS) entry which is preliminary data.</text>
</comment>
<dbReference type="InterPro" id="IPR041682">
    <property type="entry name" value="AAA_14"/>
</dbReference>
<dbReference type="InterPro" id="IPR003593">
    <property type="entry name" value="AAA+_ATPase"/>
</dbReference>
<evidence type="ECO:0000313" key="3">
    <source>
        <dbReference type="Proteomes" id="UP000230093"/>
    </source>
</evidence>
<gene>
    <name evidence="2" type="ORF">COT75_03560</name>
</gene>
<organism evidence="2 3">
    <name type="scientific">Candidatus Beckwithbacteria bacterium CG10_big_fil_rev_8_21_14_0_10_34_10</name>
    <dbReference type="NCBI Taxonomy" id="1974495"/>
    <lineage>
        <taxon>Bacteria</taxon>
        <taxon>Candidatus Beckwithiibacteriota</taxon>
    </lineage>
</organism>
<evidence type="ECO:0000259" key="1">
    <source>
        <dbReference type="SMART" id="SM00382"/>
    </source>
</evidence>
<dbReference type="AlphaFoldDB" id="A0A2H0W8T4"/>
<dbReference type="SUPFAM" id="SSF52540">
    <property type="entry name" value="P-loop containing nucleoside triphosphate hydrolases"/>
    <property type="match status" value="1"/>
</dbReference>